<dbReference type="Gene3D" id="3.40.1190.20">
    <property type="match status" value="1"/>
</dbReference>
<dbReference type="Pfam" id="PF00294">
    <property type="entry name" value="PfkB"/>
    <property type="match status" value="1"/>
</dbReference>
<evidence type="ECO:0000256" key="5">
    <source>
        <dbReference type="ARBA" id="ARBA00022840"/>
    </source>
</evidence>
<evidence type="ECO:0000256" key="2">
    <source>
        <dbReference type="ARBA" id="ARBA00022679"/>
    </source>
</evidence>
<evidence type="ECO:0000259" key="8">
    <source>
        <dbReference type="Pfam" id="PF00294"/>
    </source>
</evidence>
<dbReference type="SUPFAM" id="SSF53613">
    <property type="entry name" value="Ribokinase-like"/>
    <property type="match status" value="1"/>
</dbReference>
<comment type="caution">
    <text evidence="9">The sequence shown here is derived from an EMBL/GenBank/DDBJ whole genome shotgun (WGS) entry which is preliminary data.</text>
</comment>
<reference evidence="10" key="1">
    <citation type="submission" date="2017-05" db="EMBL/GenBank/DDBJ databases">
        <title>Streptomyces olivochromogenes NBRC 3561 whole genome shotgun sequence.</title>
        <authorList>
            <person name="Dohra H."/>
            <person name="Kodani S."/>
        </authorList>
    </citation>
    <scope>NUCLEOTIDE SEQUENCE [LARGE SCALE GENOMIC DNA]</scope>
    <source>
        <strain evidence="10">NBRC 3561</strain>
    </source>
</reference>
<evidence type="ECO:0000256" key="4">
    <source>
        <dbReference type="ARBA" id="ARBA00022777"/>
    </source>
</evidence>
<dbReference type="PANTHER" id="PTHR43085:SF1">
    <property type="entry name" value="PSEUDOURIDINE KINASE-RELATED"/>
    <property type="match status" value="1"/>
</dbReference>
<name>A0A250VVL8_STROL</name>
<gene>
    <name evidence="9" type="ORF">SO3561_09891</name>
</gene>
<keyword evidence="4 6" id="KW-0418">Kinase</keyword>
<evidence type="ECO:0000256" key="7">
    <source>
        <dbReference type="SAM" id="MobiDB-lite"/>
    </source>
</evidence>
<evidence type="ECO:0000256" key="3">
    <source>
        <dbReference type="ARBA" id="ARBA00022741"/>
    </source>
</evidence>
<dbReference type="InterPro" id="IPR002139">
    <property type="entry name" value="Ribo/fructo_kinase"/>
</dbReference>
<evidence type="ECO:0000256" key="1">
    <source>
        <dbReference type="ARBA" id="ARBA00010688"/>
    </source>
</evidence>
<dbReference type="GO" id="GO:0006000">
    <property type="term" value="P:fructose metabolic process"/>
    <property type="evidence" value="ECO:0007669"/>
    <property type="project" value="UniProtKB-ARBA"/>
</dbReference>
<feature type="region of interest" description="Disordered" evidence="7">
    <location>
        <begin position="1"/>
        <end position="38"/>
    </location>
</feature>
<comment type="similarity">
    <text evidence="1 6">Belongs to the carbohydrate kinase PfkB family.</text>
</comment>
<dbReference type="Proteomes" id="UP000217446">
    <property type="component" value="Unassembled WGS sequence"/>
</dbReference>
<dbReference type="EMBL" id="BDQI01000050">
    <property type="protein sequence ID" value="GAX58318.1"/>
    <property type="molecule type" value="Genomic_DNA"/>
</dbReference>
<keyword evidence="3" id="KW-0547">Nucleotide-binding</keyword>
<dbReference type="RefSeq" id="WP_201264521.1">
    <property type="nucleotide sequence ID" value="NZ_BDQI01000050.1"/>
</dbReference>
<dbReference type="GO" id="GO:0005524">
    <property type="term" value="F:ATP binding"/>
    <property type="evidence" value="ECO:0007669"/>
    <property type="project" value="UniProtKB-KW"/>
</dbReference>
<dbReference type="AlphaFoldDB" id="A0A250VVL8"/>
<dbReference type="PROSITE" id="PS00584">
    <property type="entry name" value="PFKB_KINASES_2"/>
    <property type="match status" value="1"/>
</dbReference>
<evidence type="ECO:0000313" key="9">
    <source>
        <dbReference type="EMBL" id="GAX58318.1"/>
    </source>
</evidence>
<feature type="compositionally biased region" description="Pro residues" evidence="7">
    <location>
        <begin position="8"/>
        <end position="20"/>
    </location>
</feature>
<accession>A0A250VVL8</accession>
<keyword evidence="2 6" id="KW-0808">Transferase</keyword>
<protein>
    <submittedName>
        <fullName evidence="9">Fructokinase</fullName>
    </submittedName>
</protein>
<evidence type="ECO:0000313" key="10">
    <source>
        <dbReference type="Proteomes" id="UP000217446"/>
    </source>
</evidence>
<dbReference type="PRINTS" id="PR00990">
    <property type="entry name" value="RIBOKINASE"/>
</dbReference>
<dbReference type="STRING" id="1963.AQJ27_49560"/>
<keyword evidence="5" id="KW-0067">ATP-binding</keyword>
<dbReference type="InterPro" id="IPR002173">
    <property type="entry name" value="Carboh/pur_kinase_PfkB_CS"/>
</dbReference>
<keyword evidence="10" id="KW-1185">Reference proteome</keyword>
<dbReference type="GO" id="GO:0008865">
    <property type="term" value="F:fructokinase activity"/>
    <property type="evidence" value="ECO:0007669"/>
    <property type="project" value="UniProtKB-ARBA"/>
</dbReference>
<dbReference type="InterPro" id="IPR050306">
    <property type="entry name" value="PfkB_Carbo_kinase"/>
</dbReference>
<sequence length="373" mass="38696">MGCIRPPCGVPSPVRTPGPPGTGHQSPCADRGSPARFPREADRPLARLESPSGVTVLGECVADAFTDPALSGPSELALRALPGGGPANTAVALARLGTPTRFLGRLSHDVFGTLFRSRLSDSGVDLSGSVTAPEPSTLAVATLDETGQATYTFHADNTADWQWTADELSATQHDGTVCLHTGSLALIRQPGGSRIEDHLAKAHERVTVSIDPNVRPLLVPPSAYRERLPRWCALADILRLSEDDLALLLPGASPEEACDTWHAAGARLVVITLGSRGALASLDGLRVTVPAPAVNVVDTVGAGDSFTAGLLHRLAALGHLGGRLDRLSLQDVTEACAFAARVAALTCSVAGANPPRAGEPSLKTGIERLLPHA</sequence>
<dbReference type="InterPro" id="IPR011611">
    <property type="entry name" value="PfkB_dom"/>
</dbReference>
<organism evidence="9 10">
    <name type="scientific">Streptomyces olivochromogenes</name>
    <dbReference type="NCBI Taxonomy" id="1963"/>
    <lineage>
        <taxon>Bacteria</taxon>
        <taxon>Bacillati</taxon>
        <taxon>Actinomycetota</taxon>
        <taxon>Actinomycetes</taxon>
        <taxon>Kitasatosporales</taxon>
        <taxon>Streptomycetaceae</taxon>
        <taxon>Streptomyces</taxon>
    </lineage>
</organism>
<dbReference type="PANTHER" id="PTHR43085">
    <property type="entry name" value="HEXOKINASE FAMILY MEMBER"/>
    <property type="match status" value="1"/>
</dbReference>
<proteinExistence type="inferred from homology"/>
<evidence type="ECO:0000256" key="6">
    <source>
        <dbReference type="RuleBase" id="RU003704"/>
    </source>
</evidence>
<dbReference type="CDD" id="cd01167">
    <property type="entry name" value="bac_FRK"/>
    <property type="match status" value="1"/>
</dbReference>
<feature type="domain" description="Carbohydrate kinase PfkB" evidence="8">
    <location>
        <begin position="75"/>
        <end position="354"/>
    </location>
</feature>
<dbReference type="InterPro" id="IPR029056">
    <property type="entry name" value="Ribokinase-like"/>
</dbReference>